<dbReference type="AlphaFoldDB" id="A0A438GXH3"/>
<reference evidence="2 3" key="1">
    <citation type="journal article" date="2018" name="PLoS Genet.">
        <title>Population sequencing reveals clonal diversity and ancestral inbreeding in the grapevine cultivar Chardonnay.</title>
        <authorList>
            <person name="Roach M.J."/>
            <person name="Johnson D.L."/>
            <person name="Bohlmann J."/>
            <person name="van Vuuren H.J."/>
            <person name="Jones S.J."/>
            <person name="Pretorius I.S."/>
            <person name="Schmidt S.A."/>
            <person name="Borneman A.R."/>
        </authorList>
    </citation>
    <scope>NUCLEOTIDE SEQUENCE [LARGE SCALE GENOMIC DNA]</scope>
    <source>
        <strain evidence="3">cv. Chardonnay</strain>
        <tissue evidence="2">Leaf</tissue>
    </source>
</reference>
<sequence length="181" mass="19967">MATAHKRGNSTVKIKIHGTWATKERDIKDRVVQVFHSLLSDSEEWRPKCNKLQVGVLGGEDAALLEVPFSEEEVFWCSLGPQWFVKSINASFLVLIPKKGGAEDLKDFRPINLMGSLYKLLAKVLTNRLKKVMGKVVSKSQNAFVQGRQILDASLIANESIDSMQKGGGGGILCNLDIEKA</sequence>
<proteinExistence type="predicted"/>
<evidence type="ECO:0000259" key="1">
    <source>
        <dbReference type="Pfam" id="PF00078"/>
    </source>
</evidence>
<gene>
    <name evidence="2" type="primary">YTX2_20</name>
    <name evidence="2" type="ORF">CK203_043054</name>
</gene>
<comment type="caution">
    <text evidence="2">The sequence shown here is derived from an EMBL/GenBank/DDBJ whole genome shotgun (WGS) entry which is preliminary data.</text>
</comment>
<accession>A0A438GXH3</accession>
<name>A0A438GXH3_VITVI</name>
<dbReference type="InterPro" id="IPR000477">
    <property type="entry name" value="RT_dom"/>
</dbReference>
<dbReference type="EMBL" id="QGNW01000322">
    <property type="protein sequence ID" value="RVW76871.1"/>
    <property type="molecule type" value="Genomic_DNA"/>
</dbReference>
<evidence type="ECO:0000313" key="2">
    <source>
        <dbReference type="EMBL" id="RVW76871.1"/>
    </source>
</evidence>
<feature type="domain" description="Reverse transcriptase" evidence="1">
    <location>
        <begin position="96"/>
        <end position="181"/>
    </location>
</feature>
<protein>
    <submittedName>
        <fullName evidence="2">Transposon TX1 uncharacterized 149 kDa protein</fullName>
    </submittedName>
</protein>
<dbReference type="PANTHER" id="PTHR46890">
    <property type="entry name" value="NON-LTR RETROLELEMENT REVERSE TRANSCRIPTASE-LIKE PROTEIN-RELATED"/>
    <property type="match status" value="1"/>
</dbReference>
<dbReference type="PANTHER" id="PTHR46890:SF50">
    <property type="entry name" value="RNA-DIRECTED DNA POLYMERASE, EUKARYOTA, REVERSE TRANSCRIPTASE ZINC-BINDING DOMAIN PROTEIN-RELATED"/>
    <property type="match status" value="1"/>
</dbReference>
<organism evidence="2 3">
    <name type="scientific">Vitis vinifera</name>
    <name type="common">Grape</name>
    <dbReference type="NCBI Taxonomy" id="29760"/>
    <lineage>
        <taxon>Eukaryota</taxon>
        <taxon>Viridiplantae</taxon>
        <taxon>Streptophyta</taxon>
        <taxon>Embryophyta</taxon>
        <taxon>Tracheophyta</taxon>
        <taxon>Spermatophyta</taxon>
        <taxon>Magnoliopsida</taxon>
        <taxon>eudicotyledons</taxon>
        <taxon>Gunneridae</taxon>
        <taxon>Pentapetalae</taxon>
        <taxon>rosids</taxon>
        <taxon>Vitales</taxon>
        <taxon>Vitaceae</taxon>
        <taxon>Viteae</taxon>
        <taxon>Vitis</taxon>
    </lineage>
</organism>
<dbReference type="InterPro" id="IPR052343">
    <property type="entry name" value="Retrotransposon-Effector_Assoc"/>
</dbReference>
<dbReference type="Pfam" id="PF00078">
    <property type="entry name" value="RVT_1"/>
    <property type="match status" value="1"/>
</dbReference>
<evidence type="ECO:0000313" key="3">
    <source>
        <dbReference type="Proteomes" id="UP000288805"/>
    </source>
</evidence>
<dbReference type="Proteomes" id="UP000288805">
    <property type="component" value="Unassembled WGS sequence"/>
</dbReference>